<evidence type="ECO:0000313" key="1">
    <source>
        <dbReference type="EMBL" id="CAL1672431.1"/>
    </source>
</evidence>
<proteinExistence type="predicted"/>
<reference evidence="1" key="1">
    <citation type="submission" date="2024-04" db="EMBL/GenBank/DDBJ databases">
        <authorList>
            <consortium name="Molecular Ecology Group"/>
        </authorList>
    </citation>
    <scope>NUCLEOTIDE SEQUENCE</scope>
</reference>
<comment type="caution">
    <text evidence="1">The sequence shown here is derived from an EMBL/GenBank/DDBJ whole genome shotgun (WGS) entry which is preliminary data.</text>
</comment>
<evidence type="ECO:0000313" key="2">
    <source>
        <dbReference type="Proteomes" id="UP001497644"/>
    </source>
</evidence>
<keyword evidence="2" id="KW-1185">Reference proteome</keyword>
<dbReference type="Proteomes" id="UP001497644">
    <property type="component" value="Unassembled WGS sequence"/>
</dbReference>
<dbReference type="EMBL" id="CAXIPU020000566">
    <property type="protein sequence ID" value="CAL1672431.1"/>
    <property type="molecule type" value="Genomic_DNA"/>
</dbReference>
<accession>A0AAV2MZV3</accession>
<organism evidence="1 2">
    <name type="scientific">Lasius platythorax</name>
    <dbReference type="NCBI Taxonomy" id="488582"/>
    <lineage>
        <taxon>Eukaryota</taxon>
        <taxon>Metazoa</taxon>
        <taxon>Ecdysozoa</taxon>
        <taxon>Arthropoda</taxon>
        <taxon>Hexapoda</taxon>
        <taxon>Insecta</taxon>
        <taxon>Pterygota</taxon>
        <taxon>Neoptera</taxon>
        <taxon>Endopterygota</taxon>
        <taxon>Hymenoptera</taxon>
        <taxon>Apocrita</taxon>
        <taxon>Aculeata</taxon>
        <taxon>Formicoidea</taxon>
        <taxon>Formicidae</taxon>
        <taxon>Formicinae</taxon>
        <taxon>Lasius</taxon>
        <taxon>Lasius</taxon>
    </lineage>
</organism>
<protein>
    <submittedName>
        <fullName evidence="1">Uncharacterized protein</fullName>
    </submittedName>
</protein>
<sequence length="130" mass="14956">MPRKIVVPPEESIPVVKRFIKQFEMEPLPAWSAKVWKEMSVALGGKWSAAACYTNVRNDRNSILSIARREMGVFVPSKLDHNNNSSLESPMSTVQFDSDESYIDLSIEEDRFLDTFYLVLTEEQMECYQA</sequence>
<name>A0AAV2MZV3_9HYME</name>
<dbReference type="AlphaFoldDB" id="A0AAV2MZV3"/>
<gene>
    <name evidence="1" type="ORF">LPLAT_LOCUS7097</name>
</gene>